<keyword evidence="4" id="KW-0288">FMN</keyword>
<evidence type="ECO:0000256" key="4">
    <source>
        <dbReference type="ARBA" id="ARBA00022643"/>
    </source>
</evidence>
<name>C5LCL1_PERM5</name>
<evidence type="ECO:0000313" key="8">
    <source>
        <dbReference type="EMBL" id="EER05694.1"/>
    </source>
</evidence>
<dbReference type="InterPro" id="IPR050074">
    <property type="entry name" value="DHO_dehydrogenase"/>
</dbReference>
<dbReference type="SUPFAM" id="SSF51395">
    <property type="entry name" value="FMN-linked oxidoreductases"/>
    <property type="match status" value="1"/>
</dbReference>
<dbReference type="PANTHER" id="PTHR48109:SF4">
    <property type="entry name" value="DIHYDROOROTATE DEHYDROGENASE (QUINONE), MITOCHONDRIAL"/>
    <property type="match status" value="1"/>
</dbReference>
<feature type="domain" description="Dihydroorotate dehydrogenase catalytic" evidence="7">
    <location>
        <begin position="79"/>
        <end position="131"/>
    </location>
</feature>
<sequence>MVGNTTNTTISTTTVADYERAMMEYRMKGESKRRRDSMGNVMFGICLGAAVLYIGSSLEDVSSVLQYHEYYIYIKLQWHVIPIIASGGVIRGHDALDLIEHGASIIQVYSAFIFQGPQTARRLKDQLSDLLLKKGYYNIEEAIGAKFKKNNKRMKEFHRKRIPFIT</sequence>
<dbReference type="Pfam" id="PF01180">
    <property type="entry name" value="DHO_dh"/>
    <property type="match status" value="1"/>
</dbReference>
<dbReference type="InterPro" id="IPR013785">
    <property type="entry name" value="Aldolase_TIM"/>
</dbReference>
<dbReference type="GO" id="GO:0005743">
    <property type="term" value="C:mitochondrial inner membrane"/>
    <property type="evidence" value="ECO:0007669"/>
    <property type="project" value="TreeGrafter"/>
</dbReference>
<reference evidence="8 9" key="1">
    <citation type="submission" date="2008-07" db="EMBL/GenBank/DDBJ databases">
        <authorList>
            <person name="El-Sayed N."/>
            <person name="Caler E."/>
            <person name="Inman J."/>
            <person name="Amedeo P."/>
            <person name="Hass B."/>
            <person name="Wortman J."/>
        </authorList>
    </citation>
    <scope>NUCLEOTIDE SEQUENCE [LARGE SCALE GENOMIC DNA]</scope>
    <source>
        <strain evidence="9">ATCC 50983 / TXsc</strain>
    </source>
</reference>
<dbReference type="PANTHER" id="PTHR48109">
    <property type="entry name" value="DIHYDROOROTATE DEHYDROGENASE (QUINONE), MITOCHONDRIAL-RELATED"/>
    <property type="match status" value="1"/>
</dbReference>
<feature type="transmembrane region" description="Helical" evidence="6">
    <location>
        <begin position="37"/>
        <end position="58"/>
    </location>
</feature>
<evidence type="ECO:0000313" key="9">
    <source>
        <dbReference type="Proteomes" id="UP000007800"/>
    </source>
</evidence>
<comment type="cofactor">
    <cofactor evidence="1">
        <name>FMN</name>
        <dbReference type="ChEBI" id="CHEBI:58210"/>
    </cofactor>
</comment>
<comment type="pathway">
    <text evidence="2">Pyrimidine metabolism; UMP biosynthesis via de novo pathway.</text>
</comment>
<keyword evidence="9" id="KW-1185">Reference proteome</keyword>
<evidence type="ECO:0000256" key="2">
    <source>
        <dbReference type="ARBA" id="ARBA00004725"/>
    </source>
</evidence>
<dbReference type="InParanoid" id="C5LCL1"/>
<keyword evidence="6" id="KW-0812">Transmembrane</keyword>
<gene>
    <name evidence="8" type="ORF">Pmar_PMAR011740</name>
</gene>
<dbReference type="GO" id="GO:0009220">
    <property type="term" value="P:pyrimidine ribonucleotide biosynthetic process"/>
    <property type="evidence" value="ECO:0007669"/>
    <property type="project" value="TreeGrafter"/>
</dbReference>
<keyword evidence="3" id="KW-0285">Flavoprotein</keyword>
<dbReference type="EMBL" id="GG680918">
    <property type="protein sequence ID" value="EER05694.1"/>
    <property type="molecule type" value="Genomic_DNA"/>
</dbReference>
<keyword evidence="5" id="KW-0560">Oxidoreductase</keyword>
<keyword evidence="6" id="KW-0472">Membrane</keyword>
<protein>
    <submittedName>
        <fullName evidence="8">Dihydroorotate dehydrogenase, putative</fullName>
    </submittedName>
</protein>
<evidence type="ECO:0000256" key="3">
    <source>
        <dbReference type="ARBA" id="ARBA00022630"/>
    </source>
</evidence>
<dbReference type="AlphaFoldDB" id="C5LCL1"/>
<dbReference type="RefSeq" id="XP_002773878.1">
    <property type="nucleotide sequence ID" value="XM_002773832.1"/>
</dbReference>
<dbReference type="InterPro" id="IPR005720">
    <property type="entry name" value="Dihydroorotate_DH_cat"/>
</dbReference>
<evidence type="ECO:0000256" key="5">
    <source>
        <dbReference type="ARBA" id="ARBA00023002"/>
    </source>
</evidence>
<proteinExistence type="predicted"/>
<dbReference type="Gene3D" id="3.20.20.70">
    <property type="entry name" value="Aldolase class I"/>
    <property type="match status" value="1"/>
</dbReference>
<dbReference type="OrthoDB" id="14784at2759"/>
<organism evidence="9">
    <name type="scientific">Perkinsus marinus (strain ATCC 50983 / TXsc)</name>
    <dbReference type="NCBI Taxonomy" id="423536"/>
    <lineage>
        <taxon>Eukaryota</taxon>
        <taxon>Sar</taxon>
        <taxon>Alveolata</taxon>
        <taxon>Perkinsozoa</taxon>
        <taxon>Perkinsea</taxon>
        <taxon>Perkinsida</taxon>
        <taxon>Perkinsidae</taxon>
        <taxon>Perkinsus</taxon>
    </lineage>
</organism>
<evidence type="ECO:0000256" key="1">
    <source>
        <dbReference type="ARBA" id="ARBA00001917"/>
    </source>
</evidence>
<evidence type="ECO:0000256" key="6">
    <source>
        <dbReference type="SAM" id="Phobius"/>
    </source>
</evidence>
<dbReference type="GO" id="GO:0006207">
    <property type="term" value="P:'de novo' pyrimidine nucleobase biosynthetic process"/>
    <property type="evidence" value="ECO:0007669"/>
    <property type="project" value="TreeGrafter"/>
</dbReference>
<keyword evidence="6" id="KW-1133">Transmembrane helix</keyword>
<accession>C5LCL1</accession>
<dbReference type="Proteomes" id="UP000007800">
    <property type="component" value="Unassembled WGS sequence"/>
</dbReference>
<dbReference type="GeneID" id="9042897"/>
<dbReference type="GO" id="GO:0004152">
    <property type="term" value="F:dihydroorotate dehydrogenase activity"/>
    <property type="evidence" value="ECO:0007669"/>
    <property type="project" value="TreeGrafter"/>
</dbReference>
<evidence type="ECO:0000259" key="7">
    <source>
        <dbReference type="Pfam" id="PF01180"/>
    </source>
</evidence>